<comment type="caution">
    <text evidence="1">The sequence shown here is derived from an EMBL/GenBank/DDBJ whole genome shotgun (WGS) entry which is preliminary data.</text>
</comment>
<keyword evidence="2" id="KW-1185">Reference proteome</keyword>
<protein>
    <submittedName>
        <fullName evidence="1">Polysaccharide deacetylase</fullName>
    </submittedName>
</protein>
<dbReference type="RefSeq" id="WP_390283901.1">
    <property type="nucleotide sequence ID" value="NZ_JBHUDI010000001.1"/>
</dbReference>
<sequence length="630" mass="67133">MVSERDSDDGSSRRRLLASLGGGAISTTLAGCADVLPDGATGGDETGAVKGDMATGPTNWPAIETGEVLSDFETLEEWTARTGELSAAPDEARLGSQAAVVESDEGTAGMELRFPDGIDLEGWDVSLAVKPESADRIIVEFLAPTRRERLSSIRVVPDGYDGWFRMDCGYQQKPGDDPDLSNVTGINIIADGPEGGPSKLLVDDLRRTESASNGAVVLAFHGGHDSHYEIGAELLAERDWRGAVPVTPEQIGDSGRMGLDELRELSDRGWDVCSLPAVSTPLPDQPADRQRSVLETARDALASDGFEDGSRHLFVPDGRMDSTTYDVARDVHESTFLYSAGTTSVPPTEKHMIPFIWGPALHTGVRRHLNISDQYDLLTVVRIPRLVDADDVGVDENRMSLDDFGLLLDHIEHRGLDVVTPSDLVDGTLDLDGDEPSIGTRPSGTVLEAGQSHTFEGTGSGESPTFELDDGVVVATVTHDGGAITVDVTKPDGLGRSENLLTTSGKATGESIMAVDDDTYRLEVDADGAWSIDLSQPAVDAADLEDLPVEASGTGSAFVGPLWTDRDVRVVATHDGDGTFIIDGYGSDGSREVLVHRTGEFSNSRSYKAGGPVWLNVEADGNWTLEISHP</sequence>
<evidence type="ECO:0000313" key="1">
    <source>
        <dbReference type="EMBL" id="MFD1562359.1"/>
    </source>
</evidence>
<dbReference type="InterPro" id="IPR011330">
    <property type="entry name" value="Glyco_hydro/deAcase_b/a-brl"/>
</dbReference>
<dbReference type="Proteomes" id="UP001597076">
    <property type="component" value="Unassembled WGS sequence"/>
</dbReference>
<reference evidence="1 2" key="1">
    <citation type="journal article" date="2019" name="Int. J. Syst. Evol. Microbiol.">
        <title>The Global Catalogue of Microorganisms (GCM) 10K type strain sequencing project: providing services to taxonomists for standard genome sequencing and annotation.</title>
        <authorList>
            <consortium name="The Broad Institute Genomics Platform"/>
            <consortium name="The Broad Institute Genome Sequencing Center for Infectious Disease"/>
            <person name="Wu L."/>
            <person name="Ma J."/>
        </authorList>
    </citation>
    <scope>NUCLEOTIDE SEQUENCE [LARGE SCALE GENOMIC DNA]</scope>
    <source>
        <strain evidence="1 2">CGMCC 1.12230</strain>
    </source>
</reference>
<dbReference type="CDD" id="cd10970">
    <property type="entry name" value="CE4_DAC_u1_6s"/>
    <property type="match status" value="1"/>
</dbReference>
<proteinExistence type="predicted"/>
<accession>A0ABD6BCE7</accession>
<evidence type="ECO:0000313" key="2">
    <source>
        <dbReference type="Proteomes" id="UP001597076"/>
    </source>
</evidence>
<name>A0ABD6BCE7_9EURY</name>
<gene>
    <name evidence="1" type="ORF">ACFR99_02075</name>
</gene>
<dbReference type="EMBL" id="JBHUDI010000001">
    <property type="protein sequence ID" value="MFD1562359.1"/>
    <property type="molecule type" value="Genomic_DNA"/>
</dbReference>
<dbReference type="InterPro" id="IPR006311">
    <property type="entry name" value="TAT_signal"/>
</dbReference>
<dbReference type="PROSITE" id="PS51257">
    <property type="entry name" value="PROKAR_LIPOPROTEIN"/>
    <property type="match status" value="1"/>
</dbReference>
<dbReference type="Gene3D" id="3.20.20.370">
    <property type="entry name" value="Glycoside hydrolase/deacetylase"/>
    <property type="match status" value="1"/>
</dbReference>
<dbReference type="AlphaFoldDB" id="A0ABD6BCE7"/>
<organism evidence="1 2">
    <name type="scientific">Haloarchaeobius amylolyticus</name>
    <dbReference type="NCBI Taxonomy" id="1198296"/>
    <lineage>
        <taxon>Archaea</taxon>
        <taxon>Methanobacteriati</taxon>
        <taxon>Methanobacteriota</taxon>
        <taxon>Stenosarchaea group</taxon>
        <taxon>Halobacteria</taxon>
        <taxon>Halobacteriales</taxon>
        <taxon>Halorubellaceae</taxon>
        <taxon>Haloarchaeobius</taxon>
    </lineage>
</organism>
<dbReference type="SUPFAM" id="SSF88713">
    <property type="entry name" value="Glycoside hydrolase/deacetylase"/>
    <property type="match status" value="1"/>
</dbReference>
<dbReference type="PROSITE" id="PS51318">
    <property type="entry name" value="TAT"/>
    <property type="match status" value="1"/>
</dbReference>